<feature type="transmembrane region" description="Helical" evidence="6">
    <location>
        <begin position="15"/>
        <end position="35"/>
    </location>
</feature>
<dbReference type="PANTHER" id="PTHR11101">
    <property type="entry name" value="PHOSPHATE TRANSPORTER"/>
    <property type="match status" value="1"/>
</dbReference>
<proteinExistence type="inferred from homology"/>
<dbReference type="Proteomes" id="UP001158067">
    <property type="component" value="Unassembled WGS sequence"/>
</dbReference>
<comment type="similarity">
    <text evidence="6">Belongs to the inorganic phosphate transporter (PiT) (TC 2.A.20) family.</text>
</comment>
<comment type="caution">
    <text evidence="7">The sequence shown here is derived from an EMBL/GenBank/DDBJ whole genome shotgun (WGS) entry which is preliminary data.</text>
</comment>
<dbReference type="EMBL" id="FXUG01000001">
    <property type="protein sequence ID" value="SMP43641.1"/>
    <property type="molecule type" value="Genomic_DNA"/>
</dbReference>
<dbReference type="Pfam" id="PF01384">
    <property type="entry name" value="PHO4"/>
    <property type="match status" value="1"/>
</dbReference>
<evidence type="ECO:0000256" key="1">
    <source>
        <dbReference type="ARBA" id="ARBA00004141"/>
    </source>
</evidence>
<keyword evidence="8" id="KW-1185">Reference proteome</keyword>
<evidence type="ECO:0000256" key="3">
    <source>
        <dbReference type="ARBA" id="ARBA00022692"/>
    </source>
</evidence>
<dbReference type="PANTHER" id="PTHR11101:SF80">
    <property type="entry name" value="PHOSPHATE TRANSPORTER"/>
    <property type="match status" value="1"/>
</dbReference>
<evidence type="ECO:0000256" key="6">
    <source>
        <dbReference type="RuleBase" id="RU363058"/>
    </source>
</evidence>
<dbReference type="InterPro" id="IPR001204">
    <property type="entry name" value="Phos_transporter"/>
</dbReference>
<organism evidence="7 8">
    <name type="scientific">Neorhodopirellula lusitana</name>
    <dbReference type="NCBI Taxonomy" id="445327"/>
    <lineage>
        <taxon>Bacteria</taxon>
        <taxon>Pseudomonadati</taxon>
        <taxon>Planctomycetota</taxon>
        <taxon>Planctomycetia</taxon>
        <taxon>Pirellulales</taxon>
        <taxon>Pirellulaceae</taxon>
        <taxon>Neorhodopirellula</taxon>
    </lineage>
</organism>
<reference evidence="7 8" key="1">
    <citation type="submission" date="2017-05" db="EMBL/GenBank/DDBJ databases">
        <authorList>
            <person name="Varghese N."/>
            <person name="Submissions S."/>
        </authorList>
    </citation>
    <scope>NUCLEOTIDE SEQUENCE [LARGE SCALE GENOMIC DNA]</scope>
    <source>
        <strain evidence="7 8">DSM 25457</strain>
    </source>
</reference>
<sequence length="384" mass="40221">MRFELPGSRGEDRSSSVIVLFALVAGILLAYANGSNDNFKGVATLYGSDTTTYRRALVWATATTAAGSLTAVWLARELLERFSGKGIVPDALVDQNEFGVAVALAAGVTVMLASRFGFPISTTHALVGSMVGAAGASSFAVDWNVLSTKLMAPLLLSPLIAILVTSVLYLTFRRTRIAMGITKETCLCSGREVVEVVPLGSSAMAMMRAEELSVTMGTNVSCRDHYAGNLVGVDARQSLDTMHFLSAGMVSFARGLNDTPKIAALLLIVPALNSLTATVLCGLAIAIGGWFGAKKIAEKLSHGITEMNAGQGFTANLVTSVLVVFASRWGLPVSTTHVSCGALFGIGSVTGQANWKSIGQILLAWVTTLPAAALIAWLVFKVLT</sequence>
<keyword evidence="6" id="KW-0592">Phosphate transport</keyword>
<feature type="transmembrane region" description="Helical" evidence="6">
    <location>
        <begin position="262"/>
        <end position="293"/>
    </location>
</feature>
<protein>
    <recommendedName>
        <fullName evidence="6">Phosphate transporter</fullName>
    </recommendedName>
</protein>
<accession>A0ABY1PSK4</accession>
<evidence type="ECO:0000256" key="5">
    <source>
        <dbReference type="ARBA" id="ARBA00023136"/>
    </source>
</evidence>
<comment type="subcellular location">
    <subcellularLocation>
        <location evidence="1 6">Membrane</location>
        <topology evidence="1 6">Multi-pass membrane protein</topology>
    </subcellularLocation>
</comment>
<feature type="transmembrane region" description="Helical" evidence="6">
    <location>
        <begin position="56"/>
        <end position="75"/>
    </location>
</feature>
<name>A0ABY1PSK4_9BACT</name>
<keyword evidence="2 6" id="KW-0813">Transport</keyword>
<feature type="transmembrane region" description="Helical" evidence="6">
    <location>
        <begin position="125"/>
        <end position="146"/>
    </location>
</feature>
<evidence type="ECO:0000256" key="4">
    <source>
        <dbReference type="ARBA" id="ARBA00022989"/>
    </source>
</evidence>
<keyword evidence="5 6" id="KW-0472">Membrane</keyword>
<evidence type="ECO:0000256" key="2">
    <source>
        <dbReference type="ARBA" id="ARBA00022448"/>
    </source>
</evidence>
<feature type="transmembrane region" description="Helical" evidence="6">
    <location>
        <begin position="98"/>
        <end position="118"/>
    </location>
</feature>
<keyword evidence="4 6" id="KW-1133">Transmembrane helix</keyword>
<feature type="transmembrane region" description="Helical" evidence="6">
    <location>
        <begin position="361"/>
        <end position="380"/>
    </location>
</feature>
<evidence type="ECO:0000313" key="8">
    <source>
        <dbReference type="Proteomes" id="UP001158067"/>
    </source>
</evidence>
<feature type="transmembrane region" description="Helical" evidence="6">
    <location>
        <begin position="152"/>
        <end position="172"/>
    </location>
</feature>
<gene>
    <name evidence="7" type="ORF">SAMN06265222_101970</name>
</gene>
<keyword evidence="3 6" id="KW-0812">Transmembrane</keyword>
<evidence type="ECO:0000313" key="7">
    <source>
        <dbReference type="EMBL" id="SMP43641.1"/>
    </source>
</evidence>